<sequence length="100" mass="10982">MTTAGFADRVAAAAGSAVRRTEVLDGGAVGTVRRVDLAYLAWTDTVGEGFLNRYRERRELGDGWAGRRRVYEVVPLLEHLRVLGGRYPGDLRATLSDLGY</sequence>
<dbReference type="OrthoDB" id="281727at2157"/>
<protein>
    <submittedName>
        <fullName evidence="1">Uncharacterized protein</fullName>
    </submittedName>
</protein>
<evidence type="ECO:0000313" key="1">
    <source>
        <dbReference type="EMBL" id="QLG61456.1"/>
    </source>
</evidence>
<keyword evidence="2" id="KW-1185">Reference proteome</keyword>
<reference evidence="1 2" key="1">
    <citation type="submission" date="2020-06" db="EMBL/GenBank/DDBJ databases">
        <title>NJ-3-1, isolated from saline soil.</title>
        <authorList>
            <person name="Cui H.L."/>
            <person name="Shi X."/>
        </authorList>
    </citation>
    <scope>NUCLEOTIDE SEQUENCE [LARGE SCALE GENOMIC DNA]</scope>
    <source>
        <strain evidence="1 2">NJ-3-1</strain>
    </source>
</reference>
<dbReference type="AlphaFoldDB" id="A0A7D5Q926"/>
<dbReference type="Gene3D" id="1.20.1270.240">
    <property type="match status" value="1"/>
</dbReference>
<gene>
    <name evidence="1" type="ORF">HUG12_06790</name>
</gene>
<evidence type="ECO:0000313" key="2">
    <source>
        <dbReference type="Proteomes" id="UP000509626"/>
    </source>
</evidence>
<proteinExistence type="predicted"/>
<accession>A0A7D5Q926</accession>
<name>A0A7D5Q926_9EURY</name>
<dbReference type="Proteomes" id="UP000509626">
    <property type="component" value="Chromosome"/>
</dbReference>
<organism evidence="1 2">
    <name type="scientific">Halorarum salinum</name>
    <dbReference type="NCBI Taxonomy" id="2743089"/>
    <lineage>
        <taxon>Archaea</taxon>
        <taxon>Methanobacteriati</taxon>
        <taxon>Methanobacteriota</taxon>
        <taxon>Stenosarchaea group</taxon>
        <taxon>Halobacteria</taxon>
        <taxon>Halobacteriales</taxon>
        <taxon>Haloferacaceae</taxon>
        <taxon>Halorarum</taxon>
    </lineage>
</organism>
<dbReference type="GeneID" id="56037151"/>
<dbReference type="KEGG" id="halu:HUG12_06790"/>
<dbReference type="Gene3D" id="1.10.510.10">
    <property type="entry name" value="Transferase(Phosphotransferase) domain 1"/>
    <property type="match status" value="1"/>
</dbReference>
<dbReference type="EMBL" id="CP058579">
    <property type="protein sequence ID" value="QLG61456.1"/>
    <property type="molecule type" value="Genomic_DNA"/>
</dbReference>
<dbReference type="RefSeq" id="WP_179268041.1">
    <property type="nucleotide sequence ID" value="NZ_CP058579.1"/>
</dbReference>